<protein>
    <recommendedName>
        <fullName evidence="1">Carbohydrate-binding domain-containing protein</fullName>
    </recommendedName>
</protein>
<dbReference type="PANTHER" id="PTHR35532:SF5">
    <property type="entry name" value="CARBOHYDRATE-BINDING DOMAIN-CONTAINING PROTEIN"/>
    <property type="match status" value="1"/>
</dbReference>
<reference evidence="2 3" key="1">
    <citation type="journal article" date="2014" name="PLoS ONE">
        <title>The first complete genome sequence of the class fimbriimonadia in the phylum armatimonadetes.</title>
        <authorList>
            <person name="Hu Z.Y."/>
            <person name="Wang Y.Z."/>
            <person name="Im W.T."/>
            <person name="Wang S.Y."/>
            <person name="Zhao G.P."/>
            <person name="Zheng H.J."/>
            <person name="Quan Z.X."/>
        </authorList>
    </citation>
    <scope>NUCLEOTIDE SEQUENCE [LARGE SCALE GENOMIC DNA]</scope>
    <source>
        <strain evidence="2">Gsoil 348</strain>
    </source>
</reference>
<dbReference type="EMBL" id="CP007139">
    <property type="protein sequence ID" value="AIE84955.1"/>
    <property type="molecule type" value="Genomic_DNA"/>
</dbReference>
<dbReference type="eggNOG" id="COG3509">
    <property type="taxonomic scope" value="Bacteria"/>
</dbReference>
<dbReference type="Pfam" id="PF06452">
    <property type="entry name" value="CBM9_1"/>
    <property type="match status" value="1"/>
</dbReference>
<dbReference type="Gene3D" id="2.60.40.1190">
    <property type="match status" value="1"/>
</dbReference>
<name>A0A068NQC3_FIMGI</name>
<dbReference type="RefSeq" id="WP_025226438.1">
    <property type="nucleotide sequence ID" value="NZ_CP007139.1"/>
</dbReference>
<sequence>MPAIEPAAKLALQRHYVAARADRPVALSGRLDDPQWGGAGWSDEFVDILGSHAPKPRFRTRMKMMWDDEHLYIGAELEEPHVWATLTEHDSVIFHDNDFEVFVDPDGDCQLYGELEINALNTTWDLLLVKPYRAGGPAINGWEIKGLRTAVHVDGTLNDPTDTDRGWSVEIAIPWASLSEIAHRNLPPKAGDFLRINFSRVQWEHEIVDGKYRKVPGRPEDNWVWSPQGVVDMHRPERWGWVHFSSSASEPPREPATLFEVYEAQRLFRGHHGHWSSREEELGLAPIPGLRIETTASFLELSLGDWRLDHDSRLWRVS</sequence>
<keyword evidence="3" id="KW-1185">Reference proteome</keyword>
<evidence type="ECO:0000313" key="3">
    <source>
        <dbReference type="Proteomes" id="UP000027982"/>
    </source>
</evidence>
<proteinExistence type="predicted"/>
<dbReference type="SUPFAM" id="SSF49344">
    <property type="entry name" value="CBD9-like"/>
    <property type="match status" value="1"/>
</dbReference>
<feature type="domain" description="Carbohydrate-binding" evidence="1">
    <location>
        <begin position="29"/>
        <end position="178"/>
    </location>
</feature>
<dbReference type="HOGENOM" id="CLU_049171_0_0_0"/>
<dbReference type="Proteomes" id="UP000027982">
    <property type="component" value="Chromosome"/>
</dbReference>
<dbReference type="OrthoDB" id="9786766at2"/>
<dbReference type="STRING" id="661478.OP10G_1587"/>
<gene>
    <name evidence="2" type="ORF">OP10G_1587</name>
</gene>
<dbReference type="GO" id="GO:0016052">
    <property type="term" value="P:carbohydrate catabolic process"/>
    <property type="evidence" value="ECO:0007669"/>
    <property type="project" value="InterPro"/>
</dbReference>
<evidence type="ECO:0000313" key="2">
    <source>
        <dbReference type="EMBL" id="AIE84955.1"/>
    </source>
</evidence>
<accession>A0A068NQC3</accession>
<dbReference type="PANTHER" id="PTHR35532">
    <property type="entry name" value="SIMILAR TO POLYHYDROXYALKANOATE DEPOLYMERASE"/>
    <property type="match status" value="1"/>
</dbReference>
<dbReference type="CDD" id="cd09620">
    <property type="entry name" value="CBM9_like_3"/>
    <property type="match status" value="1"/>
</dbReference>
<dbReference type="AlphaFoldDB" id="A0A068NQC3"/>
<dbReference type="GO" id="GO:0004553">
    <property type="term" value="F:hydrolase activity, hydrolyzing O-glycosyl compounds"/>
    <property type="evidence" value="ECO:0007669"/>
    <property type="project" value="InterPro"/>
</dbReference>
<organism evidence="2 3">
    <name type="scientific">Fimbriimonas ginsengisoli Gsoil 348</name>
    <dbReference type="NCBI Taxonomy" id="661478"/>
    <lineage>
        <taxon>Bacteria</taxon>
        <taxon>Bacillati</taxon>
        <taxon>Armatimonadota</taxon>
        <taxon>Fimbriimonadia</taxon>
        <taxon>Fimbriimonadales</taxon>
        <taxon>Fimbriimonadaceae</taxon>
        <taxon>Fimbriimonas</taxon>
    </lineage>
</organism>
<dbReference type="GO" id="GO:0030246">
    <property type="term" value="F:carbohydrate binding"/>
    <property type="evidence" value="ECO:0007669"/>
    <property type="project" value="InterPro"/>
</dbReference>
<evidence type="ECO:0000259" key="1">
    <source>
        <dbReference type="Pfam" id="PF06452"/>
    </source>
</evidence>
<dbReference type="InterPro" id="IPR010502">
    <property type="entry name" value="Carb-bd_dom_fam9"/>
</dbReference>
<dbReference type="KEGG" id="fgi:OP10G_1587"/>